<organism evidence="1 2">
    <name type="scientific">Acacia crassicarpa</name>
    <name type="common">northern wattle</name>
    <dbReference type="NCBI Taxonomy" id="499986"/>
    <lineage>
        <taxon>Eukaryota</taxon>
        <taxon>Viridiplantae</taxon>
        <taxon>Streptophyta</taxon>
        <taxon>Embryophyta</taxon>
        <taxon>Tracheophyta</taxon>
        <taxon>Spermatophyta</taxon>
        <taxon>Magnoliopsida</taxon>
        <taxon>eudicotyledons</taxon>
        <taxon>Gunneridae</taxon>
        <taxon>Pentapetalae</taxon>
        <taxon>rosids</taxon>
        <taxon>fabids</taxon>
        <taxon>Fabales</taxon>
        <taxon>Fabaceae</taxon>
        <taxon>Caesalpinioideae</taxon>
        <taxon>mimosoid clade</taxon>
        <taxon>Acacieae</taxon>
        <taxon>Acacia</taxon>
    </lineage>
</organism>
<accession>A0AAE1KKS7</accession>
<evidence type="ECO:0000313" key="2">
    <source>
        <dbReference type="Proteomes" id="UP001293593"/>
    </source>
</evidence>
<reference evidence="1" key="1">
    <citation type="submission" date="2023-10" db="EMBL/GenBank/DDBJ databases">
        <title>Chromosome-level genome of the transformable northern wattle, Acacia crassicarpa.</title>
        <authorList>
            <person name="Massaro I."/>
            <person name="Sinha N.R."/>
            <person name="Poethig S."/>
            <person name="Leichty A.R."/>
        </authorList>
    </citation>
    <scope>NUCLEOTIDE SEQUENCE</scope>
    <source>
        <strain evidence="1">Acra3RX</strain>
        <tissue evidence="1">Leaf</tissue>
    </source>
</reference>
<name>A0AAE1KKS7_9FABA</name>
<dbReference type="AlphaFoldDB" id="A0AAE1KKS7"/>
<protein>
    <submittedName>
        <fullName evidence="1">Uncharacterized protein</fullName>
    </submittedName>
</protein>
<evidence type="ECO:0000313" key="1">
    <source>
        <dbReference type="EMBL" id="KAK4276440.1"/>
    </source>
</evidence>
<sequence length="80" mass="9061">MGRFLISAPSRFTKFQPRPTKPQNRCLLSQIVSEEKLHFCLSKISPLFLSSQIQSTLIVRVPSWIPQCNKASLCTNLNAN</sequence>
<dbReference type="Proteomes" id="UP001293593">
    <property type="component" value="Unassembled WGS sequence"/>
</dbReference>
<gene>
    <name evidence="1" type="ORF">QN277_014592</name>
</gene>
<comment type="caution">
    <text evidence="1">The sequence shown here is derived from an EMBL/GenBank/DDBJ whole genome shotgun (WGS) entry which is preliminary data.</text>
</comment>
<proteinExistence type="predicted"/>
<dbReference type="EMBL" id="JAWXYG010000003">
    <property type="protein sequence ID" value="KAK4276440.1"/>
    <property type="molecule type" value="Genomic_DNA"/>
</dbReference>
<keyword evidence="2" id="KW-1185">Reference proteome</keyword>